<dbReference type="Pfam" id="PF08501">
    <property type="entry name" value="Shikimate_dh_N"/>
    <property type="match status" value="1"/>
</dbReference>
<dbReference type="GO" id="GO:0019632">
    <property type="term" value="P:shikimate metabolic process"/>
    <property type="evidence" value="ECO:0007669"/>
    <property type="project" value="TreeGrafter"/>
</dbReference>
<proteinExistence type="predicted"/>
<dbReference type="EMBL" id="DVLC01000140">
    <property type="protein sequence ID" value="HIT47750.1"/>
    <property type="molecule type" value="Genomic_DNA"/>
</dbReference>
<dbReference type="InterPro" id="IPR022893">
    <property type="entry name" value="Shikimate_DH_fam"/>
</dbReference>
<dbReference type="PANTHER" id="PTHR21089:SF1">
    <property type="entry name" value="BIFUNCTIONAL 3-DEHYDROQUINATE DEHYDRATASE_SHIKIMATE DEHYDROGENASE, CHLOROPLASTIC"/>
    <property type="match status" value="1"/>
</dbReference>
<comment type="caution">
    <text evidence="5">The sequence shown here is derived from an EMBL/GenBank/DDBJ whole genome shotgun (WGS) entry which is preliminary data.</text>
</comment>
<evidence type="ECO:0000256" key="2">
    <source>
        <dbReference type="ARBA" id="ARBA00023002"/>
    </source>
</evidence>
<dbReference type="GO" id="GO:0009073">
    <property type="term" value="P:aromatic amino acid family biosynthetic process"/>
    <property type="evidence" value="ECO:0007669"/>
    <property type="project" value="UniProtKB-KW"/>
</dbReference>
<dbReference type="Proteomes" id="UP000886881">
    <property type="component" value="Unassembled WGS sequence"/>
</dbReference>
<dbReference type="Gene3D" id="3.40.50.10860">
    <property type="entry name" value="Leucine Dehydrogenase, chain A, domain 1"/>
    <property type="match status" value="1"/>
</dbReference>
<evidence type="ECO:0000313" key="5">
    <source>
        <dbReference type="EMBL" id="HIT47750.1"/>
    </source>
</evidence>
<keyword evidence="2" id="KW-0560">Oxidoreductase</keyword>
<dbReference type="InterPro" id="IPR036291">
    <property type="entry name" value="NAD(P)-bd_dom_sf"/>
</dbReference>
<evidence type="ECO:0000313" key="6">
    <source>
        <dbReference type="Proteomes" id="UP000886881"/>
    </source>
</evidence>
<evidence type="ECO:0000259" key="4">
    <source>
        <dbReference type="Pfam" id="PF08501"/>
    </source>
</evidence>
<keyword evidence="3" id="KW-0057">Aromatic amino acid biosynthesis</keyword>
<dbReference type="InterPro" id="IPR013708">
    <property type="entry name" value="Shikimate_DH-bd_N"/>
</dbReference>
<gene>
    <name evidence="5" type="ORF">IAC35_07855</name>
</gene>
<evidence type="ECO:0000256" key="3">
    <source>
        <dbReference type="ARBA" id="ARBA00023141"/>
    </source>
</evidence>
<dbReference type="InterPro" id="IPR046346">
    <property type="entry name" value="Aminoacid_DH-like_N_sf"/>
</dbReference>
<sequence>MDKFGLIGYPIAHSLSPRLFSAAYGGKYAYELIETPDFEKAWECFMHGYKAINVTAPFKGDAFDAADWHSPECERVGATNLCVNDGGAVRAYNSDYLGVKALLERLGRGTAAVIGFGGAGKAAFAAAEDSGFNTSLYRHDEIAGGVRADVIIYTLPKAVAGIDRLECGNLIEANYKDPCLASHPGYIPGTAWHLQQAVLGYSLMTGEKPDAKAMEILYRPQEKA</sequence>
<comment type="pathway">
    <text evidence="1">Metabolic intermediate biosynthesis; chorismate biosynthesis; chorismate from D-erythrose 4-phosphate and phosphoenolpyruvate: step 4/7.</text>
</comment>
<name>A0A9D1GQD8_9BACT</name>
<dbReference type="SUPFAM" id="SSF53223">
    <property type="entry name" value="Aminoacid dehydrogenase-like, N-terminal domain"/>
    <property type="match status" value="1"/>
</dbReference>
<dbReference type="PANTHER" id="PTHR21089">
    <property type="entry name" value="SHIKIMATE DEHYDROGENASE"/>
    <property type="match status" value="1"/>
</dbReference>
<protein>
    <recommendedName>
        <fullName evidence="4">Shikimate dehydrogenase substrate binding N-terminal domain-containing protein</fullName>
    </recommendedName>
</protein>
<dbReference type="AlphaFoldDB" id="A0A9D1GQD8"/>
<reference evidence="5" key="1">
    <citation type="submission" date="2020-10" db="EMBL/GenBank/DDBJ databases">
        <authorList>
            <person name="Gilroy R."/>
        </authorList>
    </citation>
    <scope>NUCLEOTIDE SEQUENCE</scope>
    <source>
        <strain evidence="5">ChiHecec2B26-709</strain>
    </source>
</reference>
<dbReference type="Gene3D" id="3.40.50.720">
    <property type="entry name" value="NAD(P)-binding Rossmann-like Domain"/>
    <property type="match status" value="1"/>
</dbReference>
<evidence type="ECO:0000256" key="1">
    <source>
        <dbReference type="ARBA" id="ARBA00004871"/>
    </source>
</evidence>
<accession>A0A9D1GQD8</accession>
<feature type="domain" description="Shikimate dehydrogenase substrate binding N-terminal" evidence="4">
    <location>
        <begin position="6"/>
        <end position="80"/>
    </location>
</feature>
<dbReference type="GO" id="GO:0009423">
    <property type="term" value="P:chorismate biosynthetic process"/>
    <property type="evidence" value="ECO:0007669"/>
    <property type="project" value="TreeGrafter"/>
</dbReference>
<dbReference type="SUPFAM" id="SSF51735">
    <property type="entry name" value="NAD(P)-binding Rossmann-fold domains"/>
    <property type="match status" value="1"/>
</dbReference>
<keyword evidence="3" id="KW-0028">Amino-acid biosynthesis</keyword>
<dbReference type="GO" id="GO:0004764">
    <property type="term" value="F:shikimate 3-dehydrogenase (NADP+) activity"/>
    <property type="evidence" value="ECO:0007669"/>
    <property type="project" value="InterPro"/>
</dbReference>
<reference evidence="5" key="2">
    <citation type="journal article" date="2021" name="PeerJ">
        <title>Extensive microbial diversity within the chicken gut microbiome revealed by metagenomics and culture.</title>
        <authorList>
            <person name="Gilroy R."/>
            <person name="Ravi A."/>
            <person name="Getino M."/>
            <person name="Pursley I."/>
            <person name="Horton D.L."/>
            <person name="Alikhan N.F."/>
            <person name="Baker D."/>
            <person name="Gharbi K."/>
            <person name="Hall N."/>
            <person name="Watson M."/>
            <person name="Adriaenssens E.M."/>
            <person name="Foster-Nyarko E."/>
            <person name="Jarju S."/>
            <person name="Secka A."/>
            <person name="Antonio M."/>
            <person name="Oren A."/>
            <person name="Chaudhuri R.R."/>
            <person name="La Ragione R."/>
            <person name="Hildebrand F."/>
            <person name="Pallen M.J."/>
        </authorList>
    </citation>
    <scope>NUCLEOTIDE SEQUENCE</scope>
    <source>
        <strain evidence="5">ChiHecec2B26-709</strain>
    </source>
</reference>
<organism evidence="5 6">
    <name type="scientific">Candidatus Cryptobacteroides merdipullorum</name>
    <dbReference type="NCBI Taxonomy" id="2840771"/>
    <lineage>
        <taxon>Bacteria</taxon>
        <taxon>Pseudomonadati</taxon>
        <taxon>Bacteroidota</taxon>
        <taxon>Bacteroidia</taxon>
        <taxon>Bacteroidales</taxon>
        <taxon>Candidatus Cryptobacteroides</taxon>
    </lineage>
</organism>